<name>A0A7Z7LZW7_9FLAO</name>
<dbReference type="Pfam" id="PF04471">
    <property type="entry name" value="Mrr_cat"/>
    <property type="match status" value="1"/>
</dbReference>
<dbReference type="SUPFAM" id="SSF52980">
    <property type="entry name" value="Restriction endonuclease-like"/>
    <property type="match status" value="1"/>
</dbReference>
<dbReference type="GO" id="GO:0009307">
    <property type="term" value="P:DNA restriction-modification system"/>
    <property type="evidence" value="ECO:0007669"/>
    <property type="project" value="InterPro"/>
</dbReference>
<dbReference type="RefSeq" id="WP_115172715.1">
    <property type="nucleotide sequence ID" value="NZ_UFYD01000003.1"/>
</dbReference>
<dbReference type="AlphaFoldDB" id="A0A7Z7LZW7"/>
<dbReference type="Proteomes" id="UP000254876">
    <property type="component" value="Unassembled WGS sequence"/>
</dbReference>
<dbReference type="GO" id="GO:0004519">
    <property type="term" value="F:endonuclease activity"/>
    <property type="evidence" value="ECO:0007669"/>
    <property type="project" value="InterPro"/>
</dbReference>
<feature type="domain" description="IrrE N-terminal-like" evidence="2">
    <location>
        <begin position="217"/>
        <end position="386"/>
    </location>
</feature>
<evidence type="ECO:0000259" key="2">
    <source>
        <dbReference type="Pfam" id="PF06114"/>
    </source>
</evidence>
<dbReference type="InterPro" id="IPR011335">
    <property type="entry name" value="Restrct_endonuc-II-like"/>
</dbReference>
<dbReference type="Pfam" id="PF06114">
    <property type="entry name" value="Peptidase_M78"/>
    <property type="match status" value="1"/>
</dbReference>
<evidence type="ECO:0000259" key="1">
    <source>
        <dbReference type="Pfam" id="PF04471"/>
    </source>
</evidence>
<comment type="caution">
    <text evidence="3">The sequence shown here is derived from an EMBL/GenBank/DDBJ whole genome shotgun (WGS) entry which is preliminary data.</text>
</comment>
<dbReference type="Gene3D" id="1.10.10.2910">
    <property type="match status" value="1"/>
</dbReference>
<dbReference type="InterPro" id="IPR007560">
    <property type="entry name" value="Restrct_endonuc_IV_Mrr"/>
</dbReference>
<dbReference type="Gene3D" id="3.40.1350.10">
    <property type="match status" value="1"/>
</dbReference>
<organism evidence="3 4">
    <name type="scientific">Elizabethkingia anophelis</name>
    <dbReference type="NCBI Taxonomy" id="1117645"/>
    <lineage>
        <taxon>Bacteria</taxon>
        <taxon>Pseudomonadati</taxon>
        <taxon>Bacteroidota</taxon>
        <taxon>Flavobacteriia</taxon>
        <taxon>Flavobacteriales</taxon>
        <taxon>Weeksellaceae</taxon>
        <taxon>Elizabethkingia</taxon>
    </lineage>
</organism>
<evidence type="ECO:0000313" key="3">
    <source>
        <dbReference type="EMBL" id="STF08887.1"/>
    </source>
</evidence>
<gene>
    <name evidence="3" type="ORF">NCTC10588_04103</name>
</gene>
<dbReference type="InterPro" id="IPR010359">
    <property type="entry name" value="IrrE_HExxH"/>
</dbReference>
<proteinExistence type="predicted"/>
<protein>
    <submittedName>
        <fullName evidence="3">Domain of uncharacterized function (DUF955)</fullName>
    </submittedName>
</protein>
<feature type="domain" description="Restriction endonuclease type IV Mrr" evidence="1">
    <location>
        <begin position="69"/>
        <end position="125"/>
    </location>
</feature>
<dbReference type="InterPro" id="IPR011856">
    <property type="entry name" value="tRNA_endonuc-like_dom_sf"/>
</dbReference>
<accession>A0A7Z7LZW7</accession>
<reference evidence="3 4" key="1">
    <citation type="submission" date="2018-06" db="EMBL/GenBank/DDBJ databases">
        <authorList>
            <consortium name="Pathogen Informatics"/>
            <person name="Doyle S."/>
        </authorList>
    </citation>
    <scope>NUCLEOTIDE SEQUENCE [LARGE SCALE GENOMIC DNA]</scope>
    <source>
        <strain evidence="3 4">NCTC10588</strain>
    </source>
</reference>
<evidence type="ECO:0000313" key="4">
    <source>
        <dbReference type="Proteomes" id="UP000254876"/>
    </source>
</evidence>
<sequence>MSTTSKGDKFEDIGIELIHKLIEEEEILINAKYIRPFKKQKYKCKSRESFVQFDYVIEVWPPNADRYSVIYFIECKDHKTRVGVNQIKKFHNDIEEVSGANAKGIFITRSLLQEGAKTYAEANGFMVIQANSVEDYKIIYHKTGVKNSSIPTINQQQITDEGILGLTKIIDKQIYKAFTEFKEGISYNIDKINKDTIESICNSELRNINPRILSDAENLDVGVLKNYLKEKHQLKVTYHDNSNLLGYCNIENNLISLNQEIKGTKRELFILCHEFGHFKLHQNLLIDQFTYNNFQESEYNFKIGKHSLKNPKHWIEWQANYFAIGMILPKTSILAMLWKNQQRLGLNKGKLFLDDQKENYLNYQNVLFRLSEYFNVTRPNILYRLKELKHYENRSHLKSAREILEGMAIDLHI</sequence>
<dbReference type="EMBL" id="UFYD01000003">
    <property type="protein sequence ID" value="STF08887.1"/>
    <property type="molecule type" value="Genomic_DNA"/>
</dbReference>
<dbReference type="GO" id="GO:0003677">
    <property type="term" value="F:DNA binding"/>
    <property type="evidence" value="ECO:0007669"/>
    <property type="project" value="InterPro"/>
</dbReference>